<keyword evidence="2" id="KW-1133">Transmembrane helix</keyword>
<comment type="caution">
    <text evidence="3">The sequence shown here is derived from an EMBL/GenBank/DDBJ whole genome shotgun (WGS) entry which is preliminary data.</text>
</comment>
<feature type="region of interest" description="Disordered" evidence="1">
    <location>
        <begin position="1"/>
        <end position="25"/>
    </location>
</feature>
<dbReference type="EMBL" id="NPEU01000644">
    <property type="protein sequence ID" value="RAI29954.1"/>
    <property type="molecule type" value="Genomic_DNA"/>
</dbReference>
<dbReference type="AlphaFoldDB" id="A0A327JWL1"/>
<name>A0A327JWL1_9BRAD</name>
<evidence type="ECO:0000313" key="4">
    <source>
        <dbReference type="Proteomes" id="UP000248863"/>
    </source>
</evidence>
<evidence type="ECO:0000256" key="2">
    <source>
        <dbReference type="SAM" id="Phobius"/>
    </source>
</evidence>
<keyword evidence="2" id="KW-0472">Membrane</keyword>
<keyword evidence="2" id="KW-0812">Transmembrane</keyword>
<evidence type="ECO:0000256" key="1">
    <source>
        <dbReference type="SAM" id="MobiDB-lite"/>
    </source>
</evidence>
<feature type="transmembrane region" description="Helical" evidence="2">
    <location>
        <begin position="51"/>
        <end position="72"/>
    </location>
</feature>
<feature type="transmembrane region" description="Helical" evidence="2">
    <location>
        <begin position="78"/>
        <end position="95"/>
    </location>
</feature>
<keyword evidence="4" id="KW-1185">Reference proteome</keyword>
<accession>A0A327JWL1</accession>
<feature type="compositionally biased region" description="Low complexity" evidence="1">
    <location>
        <begin position="1"/>
        <end position="19"/>
    </location>
</feature>
<reference evidence="3 4" key="1">
    <citation type="submission" date="2017-07" db="EMBL/GenBank/DDBJ databases">
        <title>Draft Genome Sequences of Select Purple Nonsulfur Bacteria.</title>
        <authorList>
            <person name="Lasarre B."/>
            <person name="Mckinlay J.B."/>
        </authorList>
    </citation>
    <scope>NUCLEOTIDE SEQUENCE [LARGE SCALE GENOMIC DNA]</scope>
    <source>
        <strain evidence="3 4">DSM 11907</strain>
    </source>
</reference>
<dbReference type="Proteomes" id="UP000248863">
    <property type="component" value="Unassembled WGS sequence"/>
</dbReference>
<dbReference type="RefSeq" id="WP_111360391.1">
    <property type="nucleotide sequence ID" value="NZ_NHSK01000218.1"/>
</dbReference>
<organism evidence="3 4">
    <name type="scientific">Rhodoplanes elegans</name>
    <dbReference type="NCBI Taxonomy" id="29408"/>
    <lineage>
        <taxon>Bacteria</taxon>
        <taxon>Pseudomonadati</taxon>
        <taxon>Pseudomonadota</taxon>
        <taxon>Alphaproteobacteria</taxon>
        <taxon>Hyphomicrobiales</taxon>
        <taxon>Nitrobacteraceae</taxon>
        <taxon>Rhodoplanes</taxon>
    </lineage>
</organism>
<feature type="transmembrane region" description="Helical" evidence="2">
    <location>
        <begin position="100"/>
        <end position="116"/>
    </location>
</feature>
<sequence length="159" mass="17489">MSSRSDSSTSLSSLPMPSRFARPVSERRGRRLARELKALYVMRDHMRTRDIVWAVLAIPLLALACLLVGVKLHWLTDHPLIGMGGALAAGAIIFAIGRRWLVLAVLIVSGLLVILFEDLPDVGDLGSGGEDRKEARRRKLERAIAKREALLQTNGTLTL</sequence>
<protein>
    <submittedName>
        <fullName evidence="3">Uncharacterized protein</fullName>
    </submittedName>
</protein>
<gene>
    <name evidence="3" type="ORF">CH338_28095</name>
</gene>
<proteinExistence type="predicted"/>
<evidence type="ECO:0000313" key="3">
    <source>
        <dbReference type="EMBL" id="RAI29954.1"/>
    </source>
</evidence>